<name>A0A926I4R8_9FIRM</name>
<gene>
    <name evidence="1" type="ORF">H8711_12300</name>
</gene>
<organism evidence="1 2">
    <name type="scientific">Ligaoa zhengdingensis</name>
    <dbReference type="NCBI Taxonomy" id="2763658"/>
    <lineage>
        <taxon>Bacteria</taxon>
        <taxon>Bacillati</taxon>
        <taxon>Bacillota</taxon>
        <taxon>Clostridia</taxon>
        <taxon>Eubacteriales</taxon>
        <taxon>Oscillospiraceae</taxon>
        <taxon>Ligaoa</taxon>
    </lineage>
</organism>
<reference evidence="1" key="1">
    <citation type="submission" date="2020-08" db="EMBL/GenBank/DDBJ databases">
        <title>Genome public.</title>
        <authorList>
            <person name="Liu C."/>
            <person name="Sun Q."/>
        </authorList>
    </citation>
    <scope>NUCLEOTIDE SEQUENCE</scope>
    <source>
        <strain evidence="1">NSJ-31</strain>
    </source>
</reference>
<proteinExistence type="predicted"/>
<accession>A0A926I4R8</accession>
<comment type="caution">
    <text evidence="1">The sequence shown here is derived from an EMBL/GenBank/DDBJ whole genome shotgun (WGS) entry which is preliminary data.</text>
</comment>
<evidence type="ECO:0000313" key="2">
    <source>
        <dbReference type="Proteomes" id="UP000653127"/>
    </source>
</evidence>
<evidence type="ECO:0000313" key="1">
    <source>
        <dbReference type="EMBL" id="MBC8547699.1"/>
    </source>
</evidence>
<sequence>MNEEWSNDACRGYVIKAMENCGFHAKDIHQVLVELYEVFDFCAVEEAAHYYENWQY</sequence>
<keyword evidence="2" id="KW-1185">Reference proteome</keyword>
<dbReference type="EMBL" id="JACRST010000033">
    <property type="protein sequence ID" value="MBC8547699.1"/>
    <property type="molecule type" value="Genomic_DNA"/>
</dbReference>
<dbReference type="AlphaFoldDB" id="A0A926I4R8"/>
<dbReference type="Proteomes" id="UP000653127">
    <property type="component" value="Unassembled WGS sequence"/>
</dbReference>
<dbReference type="RefSeq" id="WP_216428492.1">
    <property type="nucleotide sequence ID" value="NZ_JACRST010000033.1"/>
</dbReference>
<protein>
    <submittedName>
        <fullName evidence="1">Uncharacterized protein</fullName>
    </submittedName>
</protein>